<evidence type="ECO:0000313" key="2">
    <source>
        <dbReference type="Proteomes" id="UP000027135"/>
    </source>
</evidence>
<gene>
    <name evidence="1" type="ORF">L798_12377</name>
</gene>
<accession>A0A067RS24</accession>
<sequence>MNMELSQQTAALQKKLVSLSKRKRRRLGRTAMNNFFCTESKNCHLSAEMLEMFQHNLKHI</sequence>
<dbReference type="EMBL" id="KK852458">
    <property type="protein sequence ID" value="KDR23555.1"/>
    <property type="molecule type" value="Genomic_DNA"/>
</dbReference>
<organism evidence="1 2">
    <name type="scientific">Zootermopsis nevadensis</name>
    <name type="common">Dampwood termite</name>
    <dbReference type="NCBI Taxonomy" id="136037"/>
    <lineage>
        <taxon>Eukaryota</taxon>
        <taxon>Metazoa</taxon>
        <taxon>Ecdysozoa</taxon>
        <taxon>Arthropoda</taxon>
        <taxon>Hexapoda</taxon>
        <taxon>Insecta</taxon>
        <taxon>Pterygota</taxon>
        <taxon>Neoptera</taxon>
        <taxon>Polyneoptera</taxon>
        <taxon>Dictyoptera</taxon>
        <taxon>Blattodea</taxon>
        <taxon>Blattoidea</taxon>
        <taxon>Termitoidae</taxon>
        <taxon>Termopsidae</taxon>
        <taxon>Zootermopsis</taxon>
    </lineage>
</organism>
<evidence type="ECO:0000313" key="1">
    <source>
        <dbReference type="EMBL" id="KDR23555.1"/>
    </source>
</evidence>
<proteinExistence type="predicted"/>
<dbReference type="InParanoid" id="A0A067RS24"/>
<keyword evidence="2" id="KW-1185">Reference proteome</keyword>
<reference evidence="1 2" key="1">
    <citation type="journal article" date="2014" name="Nat. Commun.">
        <title>Molecular traces of alternative social organization in a termite genome.</title>
        <authorList>
            <person name="Terrapon N."/>
            <person name="Li C."/>
            <person name="Robertson H.M."/>
            <person name="Ji L."/>
            <person name="Meng X."/>
            <person name="Booth W."/>
            <person name="Chen Z."/>
            <person name="Childers C.P."/>
            <person name="Glastad K.M."/>
            <person name="Gokhale K."/>
            <person name="Gowin J."/>
            <person name="Gronenberg W."/>
            <person name="Hermansen R.A."/>
            <person name="Hu H."/>
            <person name="Hunt B.G."/>
            <person name="Huylmans A.K."/>
            <person name="Khalil S.M."/>
            <person name="Mitchell R.D."/>
            <person name="Munoz-Torres M.C."/>
            <person name="Mustard J.A."/>
            <person name="Pan H."/>
            <person name="Reese J.T."/>
            <person name="Scharf M.E."/>
            <person name="Sun F."/>
            <person name="Vogel H."/>
            <person name="Xiao J."/>
            <person name="Yang W."/>
            <person name="Yang Z."/>
            <person name="Yang Z."/>
            <person name="Zhou J."/>
            <person name="Zhu J."/>
            <person name="Brent C.S."/>
            <person name="Elsik C.G."/>
            <person name="Goodisman M.A."/>
            <person name="Liberles D.A."/>
            <person name="Roe R.M."/>
            <person name="Vargo E.L."/>
            <person name="Vilcinskas A."/>
            <person name="Wang J."/>
            <person name="Bornberg-Bauer E."/>
            <person name="Korb J."/>
            <person name="Zhang G."/>
            <person name="Liebig J."/>
        </authorList>
    </citation>
    <scope>NUCLEOTIDE SEQUENCE [LARGE SCALE GENOMIC DNA]</scope>
    <source>
        <tissue evidence="1">Whole organism</tissue>
    </source>
</reference>
<protein>
    <submittedName>
        <fullName evidence="1">Uncharacterized protein</fullName>
    </submittedName>
</protein>
<dbReference type="AlphaFoldDB" id="A0A067RS24"/>
<dbReference type="Proteomes" id="UP000027135">
    <property type="component" value="Unassembled WGS sequence"/>
</dbReference>
<name>A0A067RS24_ZOONE</name>